<sequence>MNISESVILITAAGSPLGKAISLHFASLGASLALVDTHNKALQQTLRACQAIGSQCQSYLITSQDEHSVASMINSVHHRYGKIDVLVNCWLGMKMPPLLGPEAVDQFRHTMNEAATPFFIFGKHAAQYMCDHHHPGVIINLATHNDSEQYAINAGCKAMITGLTQSWAKELAAFNIRVGGVVPLTIDQGEQPIAAAGQPMQYEIVRSAEYIVANDYFNGRMIEAEVI</sequence>
<dbReference type="Pfam" id="PF00106">
    <property type="entry name" value="adh_short"/>
    <property type="match status" value="1"/>
</dbReference>
<comment type="similarity">
    <text evidence="1">Belongs to the short-chain dehydrogenases/reductases (SDR) family.</text>
</comment>
<comment type="caution">
    <text evidence="3">The sequence shown here is derived from an EMBL/GenBank/DDBJ whole genome shotgun (WGS) entry which is preliminary data.</text>
</comment>
<dbReference type="Gene3D" id="3.40.50.720">
    <property type="entry name" value="NAD(P)-binding Rossmann-like Domain"/>
    <property type="match status" value="1"/>
</dbReference>
<keyword evidence="2" id="KW-0560">Oxidoreductase</keyword>
<dbReference type="RefSeq" id="WP_047877286.1">
    <property type="nucleotide sequence ID" value="NZ_LDOT01000002.1"/>
</dbReference>
<dbReference type="OrthoDB" id="5918124at2"/>
<evidence type="ECO:0000313" key="4">
    <source>
        <dbReference type="Proteomes" id="UP000036097"/>
    </source>
</evidence>
<dbReference type="NCBIfam" id="NF006464">
    <property type="entry name" value="PRK08862.1"/>
    <property type="match status" value="1"/>
</dbReference>
<dbReference type="STRING" id="1195763.ABT56_02715"/>
<evidence type="ECO:0000256" key="1">
    <source>
        <dbReference type="ARBA" id="ARBA00006484"/>
    </source>
</evidence>
<gene>
    <name evidence="3" type="ORF">ABT56_02715</name>
</gene>
<dbReference type="PATRIC" id="fig|1195763.3.peg.588"/>
<dbReference type="PANTHER" id="PTHR43639:SF1">
    <property type="entry name" value="SHORT-CHAIN DEHYDROGENASE_REDUCTASE FAMILY PROTEIN"/>
    <property type="match status" value="1"/>
</dbReference>
<dbReference type="PANTHER" id="PTHR43639">
    <property type="entry name" value="OXIDOREDUCTASE, SHORT-CHAIN DEHYDROGENASE/REDUCTASE FAMILY (AFU_ORTHOLOGUE AFUA_5G02870)"/>
    <property type="match status" value="1"/>
</dbReference>
<dbReference type="InterPro" id="IPR036291">
    <property type="entry name" value="NAD(P)-bd_dom_sf"/>
</dbReference>
<dbReference type="GO" id="GO:0016491">
    <property type="term" value="F:oxidoreductase activity"/>
    <property type="evidence" value="ECO:0007669"/>
    <property type="project" value="UniProtKB-KW"/>
</dbReference>
<proteinExistence type="inferred from homology"/>
<accession>A0A0J1HBT7</accession>
<dbReference type="SUPFAM" id="SSF51735">
    <property type="entry name" value="NAD(P)-binding Rossmann-fold domains"/>
    <property type="match status" value="1"/>
</dbReference>
<dbReference type="PRINTS" id="PR00081">
    <property type="entry name" value="GDHRDH"/>
</dbReference>
<dbReference type="EMBL" id="LDOT01000002">
    <property type="protein sequence ID" value="KLV09125.1"/>
    <property type="molecule type" value="Genomic_DNA"/>
</dbReference>
<evidence type="ECO:0000313" key="3">
    <source>
        <dbReference type="EMBL" id="KLV09125.1"/>
    </source>
</evidence>
<reference evidence="3 4" key="1">
    <citation type="submission" date="2015-05" db="EMBL/GenBank/DDBJ databases">
        <title>Photobacterium galathea sp. nov.</title>
        <authorList>
            <person name="Machado H."/>
            <person name="Gram L."/>
        </authorList>
    </citation>
    <scope>NUCLEOTIDE SEQUENCE [LARGE SCALE GENOMIC DNA]</scope>
    <source>
        <strain evidence="3 4">CGMCC 1.12159</strain>
    </source>
</reference>
<dbReference type="CDD" id="cd05233">
    <property type="entry name" value="SDR_c"/>
    <property type="match status" value="1"/>
</dbReference>
<organism evidence="3 4">
    <name type="scientific">Photobacterium aquae</name>
    <dbReference type="NCBI Taxonomy" id="1195763"/>
    <lineage>
        <taxon>Bacteria</taxon>
        <taxon>Pseudomonadati</taxon>
        <taxon>Pseudomonadota</taxon>
        <taxon>Gammaproteobacteria</taxon>
        <taxon>Vibrionales</taxon>
        <taxon>Vibrionaceae</taxon>
        <taxon>Photobacterium</taxon>
    </lineage>
</organism>
<dbReference type="Proteomes" id="UP000036097">
    <property type="component" value="Unassembled WGS sequence"/>
</dbReference>
<protein>
    <submittedName>
        <fullName evidence="3">Short-chain dehydrogenase</fullName>
    </submittedName>
</protein>
<evidence type="ECO:0000256" key="2">
    <source>
        <dbReference type="ARBA" id="ARBA00023002"/>
    </source>
</evidence>
<name>A0A0J1HBT7_9GAMM</name>
<dbReference type="InterPro" id="IPR002347">
    <property type="entry name" value="SDR_fam"/>
</dbReference>
<keyword evidence="4" id="KW-1185">Reference proteome</keyword>
<dbReference type="AlphaFoldDB" id="A0A0J1HBT7"/>